<dbReference type="Gene3D" id="3.10.50.40">
    <property type="match status" value="1"/>
</dbReference>
<dbReference type="AlphaFoldDB" id="A0A427AQ29"/>
<feature type="domain" description="PPIase FKBP-type" evidence="17">
    <location>
        <begin position="84"/>
        <end position="219"/>
    </location>
</feature>
<gene>
    <name evidence="18" type="ORF">B296_00024462</name>
</gene>
<evidence type="ECO:0000256" key="10">
    <source>
        <dbReference type="ARBA" id="ARBA00022990"/>
    </source>
</evidence>
<comment type="catalytic activity">
    <reaction evidence="14">
        <text>[protein]-peptidylproline (omega=180) = [protein]-peptidylproline (omega=0)</text>
        <dbReference type="Rhea" id="RHEA:16237"/>
        <dbReference type="Rhea" id="RHEA-COMP:10747"/>
        <dbReference type="Rhea" id="RHEA-COMP:10748"/>
        <dbReference type="ChEBI" id="CHEBI:83833"/>
        <dbReference type="ChEBI" id="CHEBI:83834"/>
        <dbReference type="EC" id="5.2.1.8"/>
    </reaction>
</comment>
<feature type="compositionally biased region" description="Basic residues" evidence="16">
    <location>
        <begin position="613"/>
        <end position="622"/>
    </location>
</feature>
<keyword evidence="9 15" id="KW-0802">TPR repeat</keyword>
<organism evidence="18 19">
    <name type="scientific">Ensete ventricosum</name>
    <name type="common">Abyssinian banana</name>
    <name type="synonym">Musa ensete</name>
    <dbReference type="NCBI Taxonomy" id="4639"/>
    <lineage>
        <taxon>Eukaryota</taxon>
        <taxon>Viridiplantae</taxon>
        <taxon>Streptophyta</taxon>
        <taxon>Embryophyta</taxon>
        <taxon>Tracheophyta</taxon>
        <taxon>Spermatophyta</taxon>
        <taxon>Magnoliopsida</taxon>
        <taxon>Liliopsida</taxon>
        <taxon>Zingiberales</taxon>
        <taxon>Musaceae</taxon>
        <taxon>Ensete</taxon>
    </lineage>
</organism>
<evidence type="ECO:0000256" key="6">
    <source>
        <dbReference type="ARBA" id="ARBA00022553"/>
    </source>
</evidence>
<keyword evidence="13" id="KW-0539">Nucleus</keyword>
<evidence type="ECO:0000256" key="2">
    <source>
        <dbReference type="ARBA" id="ARBA00004173"/>
    </source>
</evidence>
<dbReference type="PANTHER" id="PTHR46512">
    <property type="entry name" value="PEPTIDYLPROLYL ISOMERASE"/>
    <property type="match status" value="1"/>
</dbReference>
<comment type="caution">
    <text evidence="18">The sequence shown here is derived from an EMBL/GenBank/DDBJ whole genome shotgun (WGS) entry which is preliminary data.</text>
</comment>
<keyword evidence="5" id="KW-0488">Methylation</keyword>
<dbReference type="EMBL" id="AMZH03001709">
    <property type="protein sequence ID" value="RRT78303.1"/>
    <property type="molecule type" value="Genomic_DNA"/>
</dbReference>
<evidence type="ECO:0000313" key="18">
    <source>
        <dbReference type="EMBL" id="RRT78303.1"/>
    </source>
</evidence>
<evidence type="ECO:0000313" key="19">
    <source>
        <dbReference type="Proteomes" id="UP000287651"/>
    </source>
</evidence>
<dbReference type="InterPro" id="IPR011990">
    <property type="entry name" value="TPR-like_helical_dom_sf"/>
</dbReference>
<feature type="non-terminal residue" evidence="18">
    <location>
        <position position="1"/>
    </location>
</feature>
<evidence type="ECO:0000256" key="1">
    <source>
        <dbReference type="ARBA" id="ARBA00004123"/>
    </source>
</evidence>
<dbReference type="PROSITE" id="PS50005">
    <property type="entry name" value="TPR"/>
    <property type="match status" value="1"/>
</dbReference>
<dbReference type="InterPro" id="IPR019734">
    <property type="entry name" value="TPR_rpt"/>
</dbReference>
<keyword evidence="14" id="KW-0697">Rotamase</keyword>
<evidence type="ECO:0000256" key="4">
    <source>
        <dbReference type="ARBA" id="ARBA00004514"/>
    </source>
</evidence>
<keyword evidence="11" id="KW-0496">Mitochondrion</keyword>
<feature type="repeat" description="TPR" evidence="15">
    <location>
        <begin position="299"/>
        <end position="332"/>
    </location>
</feature>
<dbReference type="GO" id="GO:0005634">
    <property type="term" value="C:nucleus"/>
    <property type="evidence" value="ECO:0007669"/>
    <property type="project" value="UniProtKB-SubCell"/>
</dbReference>
<dbReference type="InterPro" id="IPR046357">
    <property type="entry name" value="PPIase_dom_sf"/>
</dbReference>
<accession>A0A427AQ29</accession>
<evidence type="ECO:0000256" key="14">
    <source>
        <dbReference type="PROSITE-ProRule" id="PRU00277"/>
    </source>
</evidence>
<dbReference type="SUPFAM" id="SSF54534">
    <property type="entry name" value="FKBP-like"/>
    <property type="match status" value="1"/>
</dbReference>
<dbReference type="InterPro" id="IPR050754">
    <property type="entry name" value="FKBP4/5/8-like"/>
</dbReference>
<dbReference type="Pfam" id="PF07719">
    <property type="entry name" value="TPR_2"/>
    <property type="match status" value="1"/>
</dbReference>
<evidence type="ECO:0000256" key="15">
    <source>
        <dbReference type="PROSITE-ProRule" id="PRU00339"/>
    </source>
</evidence>
<dbReference type="GO" id="GO:0003755">
    <property type="term" value="F:peptidyl-prolyl cis-trans isomerase activity"/>
    <property type="evidence" value="ECO:0007669"/>
    <property type="project" value="UniProtKB-KW"/>
</dbReference>
<feature type="region of interest" description="Disordered" evidence="16">
    <location>
        <begin position="591"/>
        <end position="660"/>
    </location>
</feature>
<evidence type="ECO:0000256" key="9">
    <source>
        <dbReference type="ARBA" id="ARBA00022803"/>
    </source>
</evidence>
<dbReference type="InterPro" id="IPR013105">
    <property type="entry name" value="TPR_2"/>
</dbReference>
<comment type="subcellular location">
    <subcellularLocation>
        <location evidence="3">Cytoplasm</location>
        <location evidence="3">Cytoskeleton</location>
    </subcellularLocation>
    <subcellularLocation>
        <location evidence="4">Cytoplasm</location>
        <location evidence="4">Cytosol</location>
    </subcellularLocation>
    <subcellularLocation>
        <location evidence="2">Mitochondrion</location>
    </subcellularLocation>
    <subcellularLocation>
        <location evidence="1">Nucleus</location>
    </subcellularLocation>
</comment>
<dbReference type="Gene3D" id="1.25.40.10">
    <property type="entry name" value="Tetratricopeptide repeat domain"/>
    <property type="match status" value="2"/>
</dbReference>
<dbReference type="Pfam" id="PF00254">
    <property type="entry name" value="FKBP_C"/>
    <property type="match status" value="2"/>
</dbReference>
<evidence type="ECO:0000259" key="17">
    <source>
        <dbReference type="PROSITE" id="PS50059"/>
    </source>
</evidence>
<protein>
    <recommendedName>
        <fullName evidence="14">peptidylprolyl isomerase</fullName>
        <ecNumber evidence="14">5.2.1.8</ecNumber>
    </recommendedName>
</protein>
<sequence>RRGGKKQVCLAAHRMAHSSRLTLSASAARAAAAVVDDDDLDEEPGEEIESAPPLRVGEEREIGGAGLRKKLLRPGRGWETPVLGDEVTVHYEGRLLDGRKSVSTRDRGEPLTFELGGGKIAVLLLFETPRVPPDADMQFETRSDRMFYSCTISNGFHHAGHLCPALPKIVKTMRRGEKAFVTIQPQYAFGEAGREATNGLPAIPSNAILNIELELVSLKPVVDVTGDMKVLKKILRAGKGVRTPNSGETVCDMREMTGLEKIQAAEGTKSSGNDLFKNGKFERAAKKYDKVLDNEFCNVKALYRRAQAYIEAADLDLAKLDIQKALEIDPNNKLVGTRIIQLEEIGNLSTSFFSTNLQGAAASHFFFLQKLKVEKPQGDEWEGSAEVEASNLENDMVMITKVKGDREMQAMETEMPVVDATCACDRVMTDSMGTTTVDLDYFCAYIRLREHDKLEDKAKDREARWEHIGRLPEEDRKIGLKNARGCRIGGILEIESPYKLLGAESPYGVLRTKAHISCSGLKARLEFVVSGCGSGSRLLHDAHRIIYGEPPEDEGWGREWIYKLALNTAKGKTPITTTETTPIALAERRSVDKTATAPSEKCPIEGCNEPSSKRKHMARKVGRAPPPKSRVWNLLTRGRANRREKSRQRKLPGGNAAPSS</sequence>
<keyword evidence="12" id="KW-0206">Cytoskeleton</keyword>
<keyword evidence="10" id="KW-0007">Acetylation</keyword>
<proteinExistence type="predicted"/>
<evidence type="ECO:0000256" key="12">
    <source>
        <dbReference type="ARBA" id="ARBA00023212"/>
    </source>
</evidence>
<keyword evidence="8" id="KW-0677">Repeat</keyword>
<dbReference type="InterPro" id="IPR001179">
    <property type="entry name" value="PPIase_FKBP_dom"/>
</dbReference>
<dbReference type="GO" id="GO:0005829">
    <property type="term" value="C:cytosol"/>
    <property type="evidence" value="ECO:0007669"/>
    <property type="project" value="UniProtKB-SubCell"/>
</dbReference>
<dbReference type="PROSITE" id="PS50059">
    <property type="entry name" value="FKBP_PPIASE"/>
    <property type="match status" value="1"/>
</dbReference>
<evidence type="ECO:0000256" key="7">
    <source>
        <dbReference type="ARBA" id="ARBA00022701"/>
    </source>
</evidence>
<dbReference type="PANTHER" id="PTHR46512:SF12">
    <property type="entry name" value="PEPTIDYLPROLYL ISOMERASE"/>
    <property type="match status" value="1"/>
</dbReference>
<dbReference type="GO" id="GO:0005739">
    <property type="term" value="C:mitochondrion"/>
    <property type="evidence" value="ECO:0007669"/>
    <property type="project" value="UniProtKB-SubCell"/>
</dbReference>
<evidence type="ECO:0000256" key="3">
    <source>
        <dbReference type="ARBA" id="ARBA00004245"/>
    </source>
</evidence>
<evidence type="ECO:0000256" key="5">
    <source>
        <dbReference type="ARBA" id="ARBA00022481"/>
    </source>
</evidence>
<keyword evidence="12" id="KW-0963">Cytoplasm</keyword>
<dbReference type="Proteomes" id="UP000287651">
    <property type="component" value="Unassembled WGS sequence"/>
</dbReference>
<keyword evidence="14" id="KW-0413">Isomerase</keyword>
<dbReference type="SMART" id="SM00028">
    <property type="entry name" value="TPR"/>
    <property type="match status" value="1"/>
</dbReference>
<keyword evidence="7" id="KW-0493">Microtubule</keyword>
<name>A0A427AQ29_ENSVE</name>
<dbReference type="EC" id="5.2.1.8" evidence="14"/>
<reference evidence="18 19" key="1">
    <citation type="journal article" date="2014" name="Agronomy (Basel)">
        <title>A Draft Genome Sequence for Ensete ventricosum, the Drought-Tolerant Tree Against Hunger.</title>
        <authorList>
            <person name="Harrison J."/>
            <person name="Moore K.A."/>
            <person name="Paszkiewicz K."/>
            <person name="Jones T."/>
            <person name="Grant M."/>
            <person name="Ambacheew D."/>
            <person name="Muzemil S."/>
            <person name="Studholme D.J."/>
        </authorList>
    </citation>
    <scope>NUCLEOTIDE SEQUENCE [LARGE SCALE GENOMIC DNA]</scope>
</reference>
<keyword evidence="6" id="KW-0597">Phosphoprotein</keyword>
<dbReference type="GO" id="GO:0005874">
    <property type="term" value="C:microtubule"/>
    <property type="evidence" value="ECO:0007669"/>
    <property type="project" value="UniProtKB-KW"/>
</dbReference>
<evidence type="ECO:0000256" key="16">
    <source>
        <dbReference type="SAM" id="MobiDB-lite"/>
    </source>
</evidence>
<evidence type="ECO:0000256" key="8">
    <source>
        <dbReference type="ARBA" id="ARBA00022737"/>
    </source>
</evidence>
<evidence type="ECO:0000256" key="11">
    <source>
        <dbReference type="ARBA" id="ARBA00023128"/>
    </source>
</evidence>
<dbReference type="SUPFAM" id="SSF48452">
    <property type="entry name" value="TPR-like"/>
    <property type="match status" value="1"/>
</dbReference>
<evidence type="ECO:0000256" key="13">
    <source>
        <dbReference type="ARBA" id="ARBA00023242"/>
    </source>
</evidence>
<feature type="compositionally biased region" description="Basic residues" evidence="16">
    <location>
        <begin position="639"/>
        <end position="650"/>
    </location>
</feature>